<dbReference type="PANTHER" id="PTHR44757">
    <property type="entry name" value="DIGUANYLATE CYCLASE DGCP"/>
    <property type="match status" value="1"/>
</dbReference>
<dbReference type="SMART" id="SM00086">
    <property type="entry name" value="PAC"/>
    <property type="match status" value="1"/>
</dbReference>
<dbReference type="NCBIfam" id="TIGR00229">
    <property type="entry name" value="sensory_box"/>
    <property type="match status" value="1"/>
</dbReference>
<sequence>MKKRIMTMIFAIYIIFNSFQFNTFASVDHKDRILFISSYNSSFPVFFQQIEGIKSVLTDKNSILDLEFMDSKRFYQEQNINNFYDLLNYKIKNSPEKYDAIMVGDDNAYDFAMKYQKELFNDIPIVFFGVNDIQKALNSKSKNLVTGVAEDVSARDTLSVATIINPKATNILAIGDSTETSIQDVKSFYSQKKYFPNLKFSDINLGEFTIDDFKNKLKNIDDNTIVIFIAAFRDLNGNPIDFETGVKLVYDNCKQPLFDLYLHGIGSGLLGGKVVSHTAQGKVGAQMVQKILTGTSVKDIPIIDKSPNKYIFDYNMLKKFDINQKLLPADSIILNKKVTFYDNYKNYILLLLIVFVIMMFCIVYLLRSIKIRKRAEKDLVEANVTLGSTYEELEVSSLQLKAQYEKIQIQDEKLVHVKESYRLICEASTGGTWDFDLLTNIRLFTDSWYTEYGFSKNDFLKIKNWVQHIHPHDKGIFLNYQRLIKETNHEKYSCEYRITMKNGEYRYFVEKCIVVRDDKGIIERIAGSHTDITARKLQDIKIRKLAYHDILTGLPNRAYLNKKLKIALLNCSKNSLCGAIIFIGIDNFSLINEYFGHETGDNVLIYISKILKETFEKSEKVFVSKVSGDEYVILIKELSDFDFVRNYIKRILKVFEKKLIIENNEFYITISMGIAIFPKDGDTVQRLLKNADTALHKAKELGKNCYEFFDEVMSDVIMNKILLQSSIRKALENNEFVLYYQPQIDVITGRLCGYEALIRWISPKYGFVQPDKFIKLAEENGTIVPLGRWVLKQACDFCNKINIKNEDKYVVSVNISPIEFMQYEFVDTVKDIINKSCVSPNLIEIEITETSLMESFDINIAKLNVLKEFGLSIAMDDFGTGYSSLKYLNLLPMNVLKIDKSFVDDIANNNKDKNFIDIIIIMLAHRMGLKVVAEGVETEIQRSVLTSQGCDKIQGYIFSKPLTEINAIKYKTNFTTKL</sequence>
<feature type="domain" description="PAC" evidence="2">
    <location>
        <begin position="492"/>
        <end position="544"/>
    </location>
</feature>
<dbReference type="NCBIfam" id="TIGR00254">
    <property type="entry name" value="GGDEF"/>
    <property type="match status" value="1"/>
</dbReference>
<dbReference type="PROSITE" id="PS50113">
    <property type="entry name" value="PAC"/>
    <property type="match status" value="1"/>
</dbReference>
<dbReference type="PROSITE" id="PS50883">
    <property type="entry name" value="EAL"/>
    <property type="match status" value="1"/>
</dbReference>
<dbReference type="InterPro" id="IPR007487">
    <property type="entry name" value="ABC_transpt-TYRBP-like"/>
</dbReference>
<gene>
    <name evidence="5" type="ORF">KPL37_10885</name>
</gene>
<dbReference type="CDD" id="cd01949">
    <property type="entry name" value="GGDEF"/>
    <property type="match status" value="1"/>
</dbReference>
<dbReference type="InterPro" id="IPR013655">
    <property type="entry name" value="PAS_fold_3"/>
</dbReference>
<dbReference type="SMART" id="SM00267">
    <property type="entry name" value="GGDEF"/>
    <property type="match status" value="1"/>
</dbReference>
<organism evidence="5 6">
    <name type="scientific">Clostridium frigoris</name>
    <dbReference type="NCBI Taxonomy" id="205327"/>
    <lineage>
        <taxon>Bacteria</taxon>
        <taxon>Bacillati</taxon>
        <taxon>Bacillota</taxon>
        <taxon>Clostridia</taxon>
        <taxon>Eubacteriales</taxon>
        <taxon>Clostridiaceae</taxon>
        <taxon>Clostridium</taxon>
    </lineage>
</organism>
<dbReference type="PROSITE" id="PS50887">
    <property type="entry name" value="GGDEF"/>
    <property type="match status" value="1"/>
</dbReference>
<accession>A0ABS6BV93</accession>
<dbReference type="Pfam" id="PF00563">
    <property type="entry name" value="EAL"/>
    <property type="match status" value="1"/>
</dbReference>
<evidence type="ECO:0000256" key="1">
    <source>
        <dbReference type="SAM" id="Phobius"/>
    </source>
</evidence>
<dbReference type="CDD" id="cd00130">
    <property type="entry name" value="PAS"/>
    <property type="match status" value="1"/>
</dbReference>
<evidence type="ECO:0000313" key="5">
    <source>
        <dbReference type="EMBL" id="MBU3160255.1"/>
    </source>
</evidence>
<feature type="domain" description="GGDEF" evidence="4">
    <location>
        <begin position="576"/>
        <end position="711"/>
    </location>
</feature>
<protein>
    <submittedName>
        <fullName evidence="5">EAL domain-containing protein</fullName>
    </submittedName>
</protein>
<dbReference type="Pfam" id="PF04392">
    <property type="entry name" value="ABC_sub_bind"/>
    <property type="match status" value="1"/>
</dbReference>
<dbReference type="Pfam" id="PF00990">
    <property type="entry name" value="GGDEF"/>
    <property type="match status" value="1"/>
</dbReference>
<dbReference type="RefSeq" id="WP_216149224.1">
    <property type="nucleotide sequence ID" value="NZ_JAHLDV010000022.1"/>
</dbReference>
<evidence type="ECO:0000259" key="3">
    <source>
        <dbReference type="PROSITE" id="PS50883"/>
    </source>
</evidence>
<evidence type="ECO:0000313" key="6">
    <source>
        <dbReference type="Proteomes" id="UP000776252"/>
    </source>
</evidence>
<dbReference type="InterPro" id="IPR001610">
    <property type="entry name" value="PAC"/>
</dbReference>
<feature type="transmembrane region" description="Helical" evidence="1">
    <location>
        <begin position="347"/>
        <end position="366"/>
    </location>
</feature>
<dbReference type="CDD" id="cd01948">
    <property type="entry name" value="EAL"/>
    <property type="match status" value="1"/>
</dbReference>
<dbReference type="InterPro" id="IPR000160">
    <property type="entry name" value="GGDEF_dom"/>
</dbReference>
<name>A0ABS6BV93_9CLOT</name>
<dbReference type="InterPro" id="IPR001633">
    <property type="entry name" value="EAL_dom"/>
</dbReference>
<dbReference type="PANTHER" id="PTHR44757:SF2">
    <property type="entry name" value="BIOFILM ARCHITECTURE MAINTENANCE PROTEIN MBAA"/>
    <property type="match status" value="1"/>
</dbReference>
<keyword evidence="1" id="KW-0812">Transmembrane</keyword>
<dbReference type="Pfam" id="PF08447">
    <property type="entry name" value="PAS_3"/>
    <property type="match status" value="1"/>
</dbReference>
<evidence type="ECO:0000259" key="2">
    <source>
        <dbReference type="PROSITE" id="PS50113"/>
    </source>
</evidence>
<comment type="caution">
    <text evidence="5">The sequence shown here is derived from an EMBL/GenBank/DDBJ whole genome shotgun (WGS) entry which is preliminary data.</text>
</comment>
<keyword evidence="1" id="KW-1133">Transmembrane helix</keyword>
<dbReference type="InterPro" id="IPR000700">
    <property type="entry name" value="PAS-assoc_C"/>
</dbReference>
<keyword evidence="6" id="KW-1185">Reference proteome</keyword>
<dbReference type="Proteomes" id="UP000776252">
    <property type="component" value="Unassembled WGS sequence"/>
</dbReference>
<feature type="domain" description="EAL" evidence="3">
    <location>
        <begin position="720"/>
        <end position="975"/>
    </location>
</feature>
<evidence type="ECO:0000259" key="4">
    <source>
        <dbReference type="PROSITE" id="PS50887"/>
    </source>
</evidence>
<dbReference type="EMBL" id="JAHLDV010000022">
    <property type="protein sequence ID" value="MBU3160255.1"/>
    <property type="molecule type" value="Genomic_DNA"/>
</dbReference>
<dbReference type="InterPro" id="IPR000014">
    <property type="entry name" value="PAS"/>
</dbReference>
<proteinExistence type="predicted"/>
<reference evidence="5 6" key="1">
    <citation type="submission" date="2021-06" db="EMBL/GenBank/DDBJ databases">
        <title>Clostridia strains as spoilage organisms.</title>
        <authorList>
            <person name="Wambui J."/>
            <person name="Stephan R."/>
            <person name="Stevens M.J.A."/>
        </authorList>
    </citation>
    <scope>NUCLEOTIDE SEQUENCE [LARGE SCALE GENOMIC DNA]</scope>
    <source>
        <strain evidence="5 6">DSM 14204</strain>
    </source>
</reference>
<keyword evidence="1" id="KW-0472">Membrane</keyword>
<dbReference type="InterPro" id="IPR052155">
    <property type="entry name" value="Biofilm_reg_signaling"/>
</dbReference>
<dbReference type="SMART" id="SM00052">
    <property type="entry name" value="EAL"/>
    <property type="match status" value="1"/>
</dbReference>